<sequence>MWEDQQHAQSSCSVEMYYDSRNNPHPKMVRHIRDCSQPSAIYSRINNALICFVRTSFSRADPSAGDTGIPKQEAHQERVLTGNAASNTSANRCLPKLEGSVRRELRTPESLTQGRVHVPEMTQNTPSFEKVLGKLSKILQTDSLTKIQKWFATASEKEKEDIFRLIYSEPTDKGMLNSKEGTAETVRSPSLQKPFSPLRRSPEGIRSQSRSSARESVASQNTKTQRRNSVFCSQHRNRGLVLAAPRLPGKNRN</sequence>
<dbReference type="EMBL" id="LSYS01006159">
    <property type="protein sequence ID" value="OPJ75647.1"/>
    <property type="molecule type" value="Genomic_DNA"/>
</dbReference>
<proteinExistence type="predicted"/>
<evidence type="ECO:0000313" key="3">
    <source>
        <dbReference type="Proteomes" id="UP000190648"/>
    </source>
</evidence>
<feature type="compositionally biased region" description="Polar residues" evidence="1">
    <location>
        <begin position="217"/>
        <end position="234"/>
    </location>
</feature>
<reference evidence="2 3" key="1">
    <citation type="submission" date="2016-02" db="EMBL/GenBank/DDBJ databases">
        <title>Band-tailed pigeon sequencing and assembly.</title>
        <authorList>
            <person name="Soares A.E."/>
            <person name="Novak B.J."/>
            <person name="Rice E.S."/>
            <person name="O'Connell B."/>
            <person name="Chang D."/>
            <person name="Weber S."/>
            <person name="Shapiro B."/>
        </authorList>
    </citation>
    <scope>NUCLEOTIDE SEQUENCE [LARGE SCALE GENOMIC DNA]</scope>
    <source>
        <strain evidence="2">BTP2013</strain>
        <tissue evidence="2">Blood</tissue>
    </source>
</reference>
<accession>A0A1V4JVE6</accession>
<keyword evidence="3" id="KW-1185">Reference proteome</keyword>
<evidence type="ECO:0000313" key="2">
    <source>
        <dbReference type="EMBL" id="OPJ75647.1"/>
    </source>
</evidence>
<organism evidence="2 3">
    <name type="scientific">Patagioenas fasciata monilis</name>
    <dbReference type="NCBI Taxonomy" id="372326"/>
    <lineage>
        <taxon>Eukaryota</taxon>
        <taxon>Metazoa</taxon>
        <taxon>Chordata</taxon>
        <taxon>Craniata</taxon>
        <taxon>Vertebrata</taxon>
        <taxon>Euteleostomi</taxon>
        <taxon>Archelosauria</taxon>
        <taxon>Archosauria</taxon>
        <taxon>Dinosauria</taxon>
        <taxon>Saurischia</taxon>
        <taxon>Theropoda</taxon>
        <taxon>Coelurosauria</taxon>
        <taxon>Aves</taxon>
        <taxon>Neognathae</taxon>
        <taxon>Neoaves</taxon>
        <taxon>Columbimorphae</taxon>
        <taxon>Columbiformes</taxon>
        <taxon>Columbidae</taxon>
        <taxon>Patagioenas</taxon>
    </lineage>
</organism>
<protein>
    <submittedName>
        <fullName evidence="2">Uncharacterized protein</fullName>
    </submittedName>
</protein>
<dbReference type="Proteomes" id="UP000190648">
    <property type="component" value="Unassembled WGS sequence"/>
</dbReference>
<dbReference type="InterPro" id="IPR037394">
    <property type="entry name" value="TBATA-like"/>
</dbReference>
<name>A0A1V4JVE6_PATFA</name>
<dbReference type="Pfam" id="PF15256">
    <property type="entry name" value="SPATIAL"/>
    <property type="match status" value="1"/>
</dbReference>
<gene>
    <name evidence="2" type="ORF">AV530_011846</name>
</gene>
<dbReference type="OrthoDB" id="9982103at2759"/>
<dbReference type="PANTHER" id="PTHR33772">
    <property type="entry name" value="THYMUS, BRAIN AND TESTES-ASSOCIATED"/>
    <property type="match status" value="1"/>
</dbReference>
<feature type="region of interest" description="Disordered" evidence="1">
    <location>
        <begin position="173"/>
        <end position="234"/>
    </location>
</feature>
<comment type="caution">
    <text evidence="2">The sequence shown here is derived from an EMBL/GenBank/DDBJ whole genome shotgun (WGS) entry which is preliminary data.</text>
</comment>
<dbReference type="PANTHER" id="PTHR33772:SF2">
    <property type="entry name" value="RIKEN CDNA 4930579F01 GENE"/>
    <property type="match status" value="1"/>
</dbReference>
<dbReference type="AlphaFoldDB" id="A0A1V4JVE6"/>
<evidence type="ECO:0000256" key="1">
    <source>
        <dbReference type="SAM" id="MobiDB-lite"/>
    </source>
</evidence>